<dbReference type="EMBL" id="GBRH01179286">
    <property type="protein sequence ID" value="JAE18610.1"/>
    <property type="molecule type" value="Transcribed_RNA"/>
</dbReference>
<name>A0A0A9G0M3_ARUDO</name>
<reference evidence="1" key="2">
    <citation type="journal article" date="2015" name="Data Brief">
        <title>Shoot transcriptome of the giant reed, Arundo donax.</title>
        <authorList>
            <person name="Barrero R.A."/>
            <person name="Guerrero F.D."/>
            <person name="Moolhuijzen P."/>
            <person name="Goolsby J.A."/>
            <person name="Tidwell J."/>
            <person name="Bellgard S.E."/>
            <person name="Bellgard M.I."/>
        </authorList>
    </citation>
    <scope>NUCLEOTIDE SEQUENCE</scope>
    <source>
        <tissue evidence="1">Shoot tissue taken approximately 20 cm above the soil surface</tissue>
    </source>
</reference>
<reference evidence="1" key="1">
    <citation type="submission" date="2014-09" db="EMBL/GenBank/DDBJ databases">
        <authorList>
            <person name="Magalhaes I.L.F."/>
            <person name="Oliveira U."/>
            <person name="Santos F.R."/>
            <person name="Vidigal T.H.D.A."/>
            <person name="Brescovit A.D."/>
            <person name="Santos A.J."/>
        </authorList>
    </citation>
    <scope>NUCLEOTIDE SEQUENCE</scope>
    <source>
        <tissue evidence="1">Shoot tissue taken approximately 20 cm above the soil surface</tissue>
    </source>
</reference>
<dbReference type="AlphaFoldDB" id="A0A0A9G0M3"/>
<protein>
    <submittedName>
        <fullName evidence="1">Uncharacterized protein</fullName>
    </submittedName>
</protein>
<sequence>MCVYCVRVRERLVGNKQTALCRAELPFHLTPPNA</sequence>
<organism evidence="1">
    <name type="scientific">Arundo donax</name>
    <name type="common">Giant reed</name>
    <name type="synonym">Donax arundinaceus</name>
    <dbReference type="NCBI Taxonomy" id="35708"/>
    <lineage>
        <taxon>Eukaryota</taxon>
        <taxon>Viridiplantae</taxon>
        <taxon>Streptophyta</taxon>
        <taxon>Embryophyta</taxon>
        <taxon>Tracheophyta</taxon>
        <taxon>Spermatophyta</taxon>
        <taxon>Magnoliopsida</taxon>
        <taxon>Liliopsida</taxon>
        <taxon>Poales</taxon>
        <taxon>Poaceae</taxon>
        <taxon>PACMAD clade</taxon>
        <taxon>Arundinoideae</taxon>
        <taxon>Arundineae</taxon>
        <taxon>Arundo</taxon>
    </lineage>
</organism>
<evidence type="ECO:0000313" key="1">
    <source>
        <dbReference type="EMBL" id="JAE18610.1"/>
    </source>
</evidence>
<accession>A0A0A9G0M3</accession>
<proteinExistence type="predicted"/>